<organism evidence="1 2">
    <name type="scientific">Armillaria solidipes</name>
    <dbReference type="NCBI Taxonomy" id="1076256"/>
    <lineage>
        <taxon>Eukaryota</taxon>
        <taxon>Fungi</taxon>
        <taxon>Dikarya</taxon>
        <taxon>Basidiomycota</taxon>
        <taxon>Agaricomycotina</taxon>
        <taxon>Agaricomycetes</taxon>
        <taxon>Agaricomycetidae</taxon>
        <taxon>Agaricales</taxon>
        <taxon>Marasmiineae</taxon>
        <taxon>Physalacriaceae</taxon>
        <taxon>Armillaria</taxon>
    </lineage>
</organism>
<reference evidence="2" key="1">
    <citation type="journal article" date="2017" name="Nat. Ecol. Evol.">
        <title>Genome expansion and lineage-specific genetic innovations in the forest pathogenic fungi Armillaria.</title>
        <authorList>
            <person name="Sipos G."/>
            <person name="Prasanna A.N."/>
            <person name="Walter M.C."/>
            <person name="O'Connor E."/>
            <person name="Balint B."/>
            <person name="Krizsan K."/>
            <person name="Kiss B."/>
            <person name="Hess J."/>
            <person name="Varga T."/>
            <person name="Slot J."/>
            <person name="Riley R."/>
            <person name="Boka B."/>
            <person name="Rigling D."/>
            <person name="Barry K."/>
            <person name="Lee J."/>
            <person name="Mihaltcheva S."/>
            <person name="LaButti K."/>
            <person name="Lipzen A."/>
            <person name="Waldron R."/>
            <person name="Moloney N.M."/>
            <person name="Sperisen C."/>
            <person name="Kredics L."/>
            <person name="Vagvoelgyi C."/>
            <person name="Patrignani A."/>
            <person name="Fitzpatrick D."/>
            <person name="Nagy I."/>
            <person name="Doyle S."/>
            <person name="Anderson J.B."/>
            <person name="Grigoriev I.V."/>
            <person name="Gueldener U."/>
            <person name="Muensterkoetter M."/>
            <person name="Nagy L.G."/>
        </authorList>
    </citation>
    <scope>NUCLEOTIDE SEQUENCE [LARGE SCALE GENOMIC DNA]</scope>
    <source>
        <strain evidence="2">28-4</strain>
    </source>
</reference>
<dbReference type="EMBL" id="KZ293465">
    <property type="protein sequence ID" value="PBK62505.1"/>
    <property type="molecule type" value="Genomic_DNA"/>
</dbReference>
<gene>
    <name evidence="1" type="ORF">ARMSODRAFT_980573</name>
</gene>
<evidence type="ECO:0000313" key="1">
    <source>
        <dbReference type="EMBL" id="PBK62505.1"/>
    </source>
</evidence>
<name>A0A2H3AUY2_9AGAR</name>
<dbReference type="AlphaFoldDB" id="A0A2H3AUY2"/>
<dbReference type="Proteomes" id="UP000218334">
    <property type="component" value="Unassembled WGS sequence"/>
</dbReference>
<accession>A0A2H3AUY2</accession>
<evidence type="ECO:0000313" key="2">
    <source>
        <dbReference type="Proteomes" id="UP000218334"/>
    </source>
</evidence>
<sequence length="359" mass="40584">MPLNAGNGLRAKCYPSTANHSCKENQKAFKQALKDDLGLEIFSISFVRYTNEHNKFGMIRVGYGDSYLEIYIRAWETSCTMKIVFSPLRWVTKLQGRSSLYITVASQRWELVGVVLTLVFFPKVPSNRHTIISPIYSLQHRRPQERGRYFLQQQVYLYVVDIMYSLACLENMAVGKTPGMDSTDKRCNALSDGKPTTDWECIVKNGTFSGHIGLGTSFEDFLAHSGVQVFCSSLEVCKERHWRTPSANFWFRSGPSVLLDLLLRTCLCTAITYETEEMRQARPAVPNVSTTQSYNQVYLGAVLVSRMQIGKDIEETLCMQARNATVSKTLITPTPNTTHTDPQVLGGILCDRSRLKQNN</sequence>
<proteinExistence type="predicted"/>
<keyword evidence="2" id="KW-1185">Reference proteome</keyword>
<protein>
    <submittedName>
        <fullName evidence="1">Uncharacterized protein</fullName>
    </submittedName>
</protein>